<protein>
    <submittedName>
        <fullName evidence="10">MCE family protein</fullName>
    </submittedName>
</protein>
<comment type="caution">
    <text evidence="10">The sequence shown here is derived from an EMBL/GenBank/DDBJ whole genome shotgun (WGS) entry which is preliminary data.</text>
</comment>
<keyword evidence="6 8" id="KW-0472">Membrane</keyword>
<evidence type="ECO:0000313" key="11">
    <source>
        <dbReference type="Proteomes" id="UP000295023"/>
    </source>
</evidence>
<evidence type="ECO:0000256" key="2">
    <source>
        <dbReference type="ARBA" id="ARBA00022475"/>
    </source>
</evidence>
<evidence type="ECO:0000259" key="9">
    <source>
        <dbReference type="Pfam" id="PF02470"/>
    </source>
</evidence>
<evidence type="ECO:0000256" key="5">
    <source>
        <dbReference type="ARBA" id="ARBA00022989"/>
    </source>
</evidence>
<feature type="transmembrane region" description="Helical" evidence="8">
    <location>
        <begin position="21"/>
        <end position="43"/>
    </location>
</feature>
<evidence type="ECO:0000256" key="7">
    <source>
        <dbReference type="SAM" id="Coils"/>
    </source>
</evidence>
<feature type="domain" description="Mce/MlaD" evidence="9">
    <location>
        <begin position="163"/>
        <end position="224"/>
    </location>
</feature>
<dbReference type="GO" id="GO:0005886">
    <property type="term" value="C:plasma membrane"/>
    <property type="evidence" value="ECO:0007669"/>
    <property type="project" value="UniProtKB-SubCell"/>
</dbReference>
<sequence length="563" mass="59960">MDTPHPEAVIRARTGTRRGRFSPIWLIPLLALGIAGTLVWHSYTQRGPTITLTFRSAEGLTAGQSRVRLHEVDVGTVETIALTQDHAQVVLTVRMNREAAPLLARGTRFWVVRPRLFAGSLSGLGTLISGSYIQMAPARHPGEAERHFKGLEEPPVLDSDEPGRTVRLQADRLGSISLGSPVFFRDLSVGQVLGWDIGDMAESVTIHAFVRAPYDKYIREGTRFWNASGVAVNLGAQGVQLQLESLRALLLGGIAFETPEEARKGAEVAQDRVFSLHPSQEAASAAAFHTRVPMVSTFTESVSGLAAGAPVTFQGVRIGQVTGVSLEYDPETDRPRIPVRYEIEPERIAGLDAAASRGPQETARVLVGQGLRARLASANLLTGQQQVALDFVTDAAPAEVRMDAGAIVMPSAPGQFAGILESVNQVLSKLHALPLQQIGDNLNDTLAGAKAAVGGPELQAAIASLQATLGATEAMTRRIDAATAPTLKALPPLLASLQATVTQAGRLVGSVDRGYGNDSQFQRDLERTLEQLNGAARALRSLADTLNRNPESLIRGRATGGSP</sequence>
<dbReference type="Proteomes" id="UP000295023">
    <property type="component" value="Unassembled WGS sequence"/>
</dbReference>
<dbReference type="RefSeq" id="WP_132293079.1">
    <property type="nucleotide sequence ID" value="NZ_SKBM01000020.1"/>
</dbReference>
<dbReference type="Pfam" id="PF02470">
    <property type="entry name" value="MlaD"/>
    <property type="match status" value="3"/>
</dbReference>
<keyword evidence="7" id="KW-0175">Coiled coil</keyword>
<dbReference type="PANTHER" id="PTHR30462:SF0">
    <property type="entry name" value="INTERMEMBRANE TRANSPORT PROTEIN YEBT"/>
    <property type="match status" value="1"/>
</dbReference>
<dbReference type="PANTHER" id="PTHR30462">
    <property type="entry name" value="INTERMEMBRANE TRANSPORT PROTEIN PQIB-RELATED"/>
    <property type="match status" value="1"/>
</dbReference>
<evidence type="ECO:0000256" key="6">
    <source>
        <dbReference type="ARBA" id="ARBA00023136"/>
    </source>
</evidence>
<dbReference type="AlphaFoldDB" id="A0A4R4DBD4"/>
<keyword evidence="4 8" id="KW-0812">Transmembrane</keyword>
<name>A0A4R4DBD4_9PROT</name>
<gene>
    <name evidence="10" type="ORF">EXY23_18950</name>
</gene>
<proteinExistence type="predicted"/>
<feature type="coiled-coil region" evidence="7">
    <location>
        <begin position="522"/>
        <end position="549"/>
    </location>
</feature>
<comment type="subcellular location">
    <subcellularLocation>
        <location evidence="1">Cell inner membrane</location>
    </subcellularLocation>
</comment>
<keyword evidence="3" id="KW-0997">Cell inner membrane</keyword>
<organism evidence="10 11">
    <name type="scientific">Roseicella aquatilis</name>
    <dbReference type="NCBI Taxonomy" id="2527868"/>
    <lineage>
        <taxon>Bacteria</taxon>
        <taxon>Pseudomonadati</taxon>
        <taxon>Pseudomonadota</taxon>
        <taxon>Alphaproteobacteria</taxon>
        <taxon>Acetobacterales</taxon>
        <taxon>Roseomonadaceae</taxon>
        <taxon>Roseicella</taxon>
    </lineage>
</organism>
<keyword evidence="5 8" id="KW-1133">Transmembrane helix</keyword>
<keyword evidence="2" id="KW-1003">Cell membrane</keyword>
<accession>A0A4R4DBD4</accession>
<keyword evidence="11" id="KW-1185">Reference proteome</keyword>
<evidence type="ECO:0000256" key="8">
    <source>
        <dbReference type="SAM" id="Phobius"/>
    </source>
</evidence>
<evidence type="ECO:0000256" key="1">
    <source>
        <dbReference type="ARBA" id="ARBA00004533"/>
    </source>
</evidence>
<dbReference type="OrthoDB" id="9806984at2"/>
<feature type="domain" description="Mce/MlaD" evidence="9">
    <location>
        <begin position="298"/>
        <end position="391"/>
    </location>
</feature>
<evidence type="ECO:0000256" key="3">
    <source>
        <dbReference type="ARBA" id="ARBA00022519"/>
    </source>
</evidence>
<reference evidence="10 11" key="1">
    <citation type="submission" date="2019-03" db="EMBL/GenBank/DDBJ databases">
        <title>Paracraurococcus aquatilis NE82 genome sequence.</title>
        <authorList>
            <person name="Zhao Y."/>
            <person name="Du Z."/>
        </authorList>
    </citation>
    <scope>NUCLEOTIDE SEQUENCE [LARGE SCALE GENOMIC DNA]</scope>
    <source>
        <strain evidence="10 11">NE82</strain>
    </source>
</reference>
<evidence type="ECO:0000256" key="4">
    <source>
        <dbReference type="ARBA" id="ARBA00022692"/>
    </source>
</evidence>
<dbReference type="InterPro" id="IPR051800">
    <property type="entry name" value="PqiA-PqiB_transport"/>
</dbReference>
<evidence type="ECO:0000313" key="10">
    <source>
        <dbReference type="EMBL" id="TCZ57217.1"/>
    </source>
</evidence>
<dbReference type="InterPro" id="IPR003399">
    <property type="entry name" value="Mce/MlaD"/>
</dbReference>
<feature type="domain" description="Mce/MlaD" evidence="9">
    <location>
        <begin position="46"/>
        <end position="137"/>
    </location>
</feature>
<dbReference type="EMBL" id="SKBM01000020">
    <property type="protein sequence ID" value="TCZ57217.1"/>
    <property type="molecule type" value="Genomic_DNA"/>
</dbReference>